<protein>
    <submittedName>
        <fullName evidence="2">Uncharacterized protein isoform X2</fullName>
    </submittedName>
</protein>
<dbReference type="Proteomes" id="UP000000437">
    <property type="component" value="Chromosome 9"/>
</dbReference>
<sequence length="152" mass="16371">MFTLSVVFALVLLSCSQLISAGTVVTCIDSELYLSCDVGVIFVKSVTLGSQSTRYCGPAKPQNEIRCFAIPVPAVAKWCNGREECDVDKQQVIGEDPCFNPYTYYTTTYTCVPGIAKGKEAAQYPPPMMFSLIHVSAHASTCGSPITVHNCG</sequence>
<name>A0AC58GDB9_DANRE</name>
<gene>
    <name evidence="2" type="primary">si:dkey-90l23.2</name>
    <name evidence="2" type="synonym">im:7140333</name>
    <name evidence="2" type="synonym">si:dkey-90l23.1</name>
</gene>
<evidence type="ECO:0000313" key="2">
    <source>
        <dbReference type="RefSeq" id="XP_073767724.1"/>
    </source>
</evidence>
<organism evidence="1 2">
    <name type="scientific">Danio rerio</name>
    <name type="common">Zebrafish</name>
    <name type="synonym">Brachydanio rerio</name>
    <dbReference type="NCBI Taxonomy" id="7955"/>
    <lineage>
        <taxon>Eukaryota</taxon>
        <taxon>Metazoa</taxon>
        <taxon>Chordata</taxon>
        <taxon>Craniata</taxon>
        <taxon>Vertebrata</taxon>
        <taxon>Euteleostomi</taxon>
        <taxon>Actinopterygii</taxon>
        <taxon>Neopterygii</taxon>
        <taxon>Teleostei</taxon>
        <taxon>Ostariophysi</taxon>
        <taxon>Cypriniformes</taxon>
        <taxon>Danionidae</taxon>
        <taxon>Danioninae</taxon>
        <taxon>Danio</taxon>
    </lineage>
</organism>
<keyword evidence="1" id="KW-1185">Reference proteome</keyword>
<proteinExistence type="predicted"/>
<dbReference type="RefSeq" id="XP_073767724.1">
    <property type="nucleotide sequence ID" value="XM_073911623.1"/>
</dbReference>
<evidence type="ECO:0000313" key="1">
    <source>
        <dbReference type="Proteomes" id="UP000000437"/>
    </source>
</evidence>
<accession>A0AC58GDB9</accession>
<reference evidence="2" key="1">
    <citation type="submission" date="2025-08" db="UniProtKB">
        <authorList>
            <consortium name="RefSeq"/>
        </authorList>
    </citation>
    <scope>IDENTIFICATION</scope>
    <source>
        <strain evidence="2">Tuebingen</strain>
        <tissue evidence="2">Fibroblasts and whole tissue</tissue>
    </source>
</reference>